<evidence type="ECO:0000256" key="1">
    <source>
        <dbReference type="SAM" id="MobiDB-lite"/>
    </source>
</evidence>
<keyword evidence="3" id="KW-1185">Reference proteome</keyword>
<proteinExistence type="predicted"/>
<organism evidence="2 3">
    <name type="scientific">Puccinia triticina</name>
    <dbReference type="NCBI Taxonomy" id="208348"/>
    <lineage>
        <taxon>Eukaryota</taxon>
        <taxon>Fungi</taxon>
        <taxon>Dikarya</taxon>
        <taxon>Basidiomycota</taxon>
        <taxon>Pucciniomycotina</taxon>
        <taxon>Pucciniomycetes</taxon>
        <taxon>Pucciniales</taxon>
        <taxon>Pucciniaceae</taxon>
        <taxon>Puccinia</taxon>
    </lineage>
</organism>
<dbReference type="GeneID" id="77805970"/>
<evidence type="ECO:0000313" key="2">
    <source>
        <dbReference type="EMBL" id="WAQ81671.1"/>
    </source>
</evidence>
<accession>A0ABY7CBZ6</accession>
<dbReference type="RefSeq" id="XP_053017226.1">
    <property type="nucleotide sequence ID" value="XM_053165074.1"/>
</dbReference>
<sequence>MTRGGLFDTSFGQHRSDSEPQFAHRSAHSSDTGRHITDGREFLHPSLIDGYTAHSGLEALYSENSAFASRAGTQSDWANPEMPHTHSRAQEFSKVFHLMLSTHLGGIRGHFIPNVFLPNELQDLRKYVDQPFHQLGNSAHIDNEAGLDHHNNLSSEYSNPEFTQPEMKLKFTKKPQFIEGKEFLDRQIDPRDLVTLDSVRSGLIRTSVIVLDKAQRPTKLPYLFHIPIQVGGFKLQITTEGKENGKQLSWISPFQPNNPLYGKKAIIEKLRQLTYEIWSLQTRYLQFWGLEKKAVKENPALVLWLDKKITGQSGICPLLGSLSYDHPWDKIQHDYIQQLVLRYIDATPEQDSQGARLATAIAILGPYVKYHHQAFWAIIQEKGGPLLETIQSSEDSNDDFFLGTIYLSFQHQSFKDVITQKRKRKVRSLCDFYTDAKPK</sequence>
<feature type="region of interest" description="Disordered" evidence="1">
    <location>
        <begin position="1"/>
        <end position="38"/>
    </location>
</feature>
<protein>
    <submittedName>
        <fullName evidence="2">Uncharacterized protein</fullName>
    </submittedName>
</protein>
<name>A0ABY7CBZ6_9BASI</name>
<reference evidence="2" key="1">
    <citation type="submission" date="2022-10" db="EMBL/GenBank/DDBJ databases">
        <title>Puccinia triticina Genome sequencing and assembly.</title>
        <authorList>
            <person name="Li C."/>
        </authorList>
    </citation>
    <scope>NUCLEOTIDE SEQUENCE</scope>
    <source>
        <strain evidence="2">Pt15</strain>
    </source>
</reference>
<dbReference type="Proteomes" id="UP001164743">
    <property type="component" value="Chromosome 1A"/>
</dbReference>
<gene>
    <name evidence="2" type="ORF">PtA15_1A1013</name>
</gene>
<dbReference type="EMBL" id="CP110421">
    <property type="protein sequence ID" value="WAQ81671.1"/>
    <property type="molecule type" value="Genomic_DNA"/>
</dbReference>
<evidence type="ECO:0000313" key="3">
    <source>
        <dbReference type="Proteomes" id="UP001164743"/>
    </source>
</evidence>